<reference evidence="1" key="1">
    <citation type="journal article" date="2014" name="Int. J. Syst. Evol. Microbiol.">
        <title>Complete genome sequence of Corynebacterium casei LMG S-19264T (=DSM 44701T), isolated from a smear-ripened cheese.</title>
        <authorList>
            <consortium name="US DOE Joint Genome Institute (JGI-PGF)"/>
            <person name="Walter F."/>
            <person name="Albersmeier A."/>
            <person name="Kalinowski J."/>
            <person name="Ruckert C."/>
        </authorList>
    </citation>
    <scope>NUCLEOTIDE SEQUENCE</scope>
    <source>
        <strain evidence="1">JCM 3086</strain>
    </source>
</reference>
<name>A0A917PD24_9ACTN</name>
<protein>
    <submittedName>
        <fullName evidence="1">Uncharacterized protein</fullName>
    </submittedName>
</protein>
<dbReference type="AlphaFoldDB" id="A0A917PD24"/>
<dbReference type="EMBL" id="BMQA01000127">
    <property type="protein sequence ID" value="GGJ71132.1"/>
    <property type="molecule type" value="Genomic_DNA"/>
</dbReference>
<dbReference type="Proteomes" id="UP000657574">
    <property type="component" value="Unassembled WGS sequence"/>
</dbReference>
<accession>A0A917PD24</accession>
<proteinExistence type="predicted"/>
<reference evidence="1" key="2">
    <citation type="submission" date="2020-09" db="EMBL/GenBank/DDBJ databases">
        <authorList>
            <person name="Sun Q."/>
            <person name="Ohkuma M."/>
        </authorList>
    </citation>
    <scope>NUCLEOTIDE SEQUENCE</scope>
    <source>
        <strain evidence="1">JCM 3086</strain>
    </source>
</reference>
<comment type="caution">
    <text evidence="1">The sequence shown here is derived from an EMBL/GenBank/DDBJ whole genome shotgun (WGS) entry which is preliminary data.</text>
</comment>
<gene>
    <name evidence="1" type="ORF">GCM10010121_097130</name>
</gene>
<evidence type="ECO:0000313" key="2">
    <source>
        <dbReference type="Proteomes" id="UP000657574"/>
    </source>
</evidence>
<evidence type="ECO:0000313" key="1">
    <source>
        <dbReference type="EMBL" id="GGJ71132.1"/>
    </source>
</evidence>
<sequence>MPNNAIPEWVEVPLQAALRDLAAGDGAKPEIAWCPEGDDAGTVVAAGVEEGKRLVRDDVSPANLLVEVADWLQSIIVPAVGGAQASPRLACPGHDHPMVAKNVYAVAWWTCPASQSPVALIGEV</sequence>
<keyword evidence="2" id="KW-1185">Reference proteome</keyword>
<organism evidence="1 2">
    <name type="scientific">Streptomyces brasiliensis</name>
    <dbReference type="NCBI Taxonomy" id="1954"/>
    <lineage>
        <taxon>Bacteria</taxon>
        <taxon>Bacillati</taxon>
        <taxon>Actinomycetota</taxon>
        <taxon>Actinomycetes</taxon>
        <taxon>Kitasatosporales</taxon>
        <taxon>Streptomycetaceae</taxon>
        <taxon>Streptomyces</taxon>
    </lineage>
</organism>